<sequence length="53" mass="6137">MYPLLVDSDYQLDLSVCQHPNANSSYLFCRACFELLALKWVLLFSAKTHMLVK</sequence>
<dbReference type="KEGG" id="ptn:PTRA_a3522"/>
<evidence type="ECO:0000313" key="2">
    <source>
        <dbReference type="Proteomes" id="UP000065261"/>
    </source>
</evidence>
<gene>
    <name evidence="1" type="ORF">PTRA_a3522</name>
</gene>
<protein>
    <submittedName>
        <fullName evidence="1">Uncharacterized protein</fullName>
    </submittedName>
</protein>
<dbReference type="PATRIC" id="fig|1315283.4.peg.3074"/>
<evidence type="ECO:0000313" key="1">
    <source>
        <dbReference type="EMBL" id="ALS34483.1"/>
    </source>
</evidence>
<reference evidence="1 2" key="1">
    <citation type="submission" date="2015-03" db="EMBL/GenBank/DDBJ databases">
        <authorList>
            <person name="Murphy D."/>
        </authorList>
    </citation>
    <scope>NUCLEOTIDE SEQUENCE [LARGE SCALE GENOMIC DNA]</scope>
    <source>
        <strain evidence="1 2">KMM 520</strain>
    </source>
</reference>
<dbReference type="Proteomes" id="UP000065261">
    <property type="component" value="Chromosome I"/>
</dbReference>
<accession>A0A0U2NJY0</accession>
<dbReference type="AlphaFoldDB" id="A0A0U2NJY0"/>
<dbReference type="EMBL" id="CP011034">
    <property type="protein sequence ID" value="ALS34483.1"/>
    <property type="molecule type" value="Genomic_DNA"/>
</dbReference>
<name>A0A0U2NJY0_9GAMM</name>
<organism evidence="1">
    <name type="scientific">Pseudoalteromonas translucida KMM 520</name>
    <dbReference type="NCBI Taxonomy" id="1315283"/>
    <lineage>
        <taxon>Bacteria</taxon>
        <taxon>Pseudomonadati</taxon>
        <taxon>Pseudomonadota</taxon>
        <taxon>Gammaproteobacteria</taxon>
        <taxon>Alteromonadales</taxon>
        <taxon>Pseudoalteromonadaceae</taxon>
        <taxon>Pseudoalteromonas</taxon>
    </lineage>
</organism>
<proteinExistence type="predicted"/>